<accession>A0AAV4VE43</accession>
<evidence type="ECO:0000256" key="1">
    <source>
        <dbReference type="ARBA" id="ARBA00022603"/>
    </source>
</evidence>
<keyword evidence="2" id="KW-0808">Transferase</keyword>
<evidence type="ECO:0000256" key="2">
    <source>
        <dbReference type="ARBA" id="ARBA00022679"/>
    </source>
</evidence>
<keyword evidence="1" id="KW-0489">Methyltransferase</keyword>
<dbReference type="GO" id="GO:0032259">
    <property type="term" value="P:methylation"/>
    <property type="evidence" value="ECO:0007669"/>
    <property type="project" value="UniProtKB-KW"/>
</dbReference>
<dbReference type="GO" id="GO:0008168">
    <property type="term" value="F:methyltransferase activity"/>
    <property type="evidence" value="ECO:0007669"/>
    <property type="project" value="UniProtKB-KW"/>
</dbReference>
<dbReference type="InterPro" id="IPR029063">
    <property type="entry name" value="SAM-dependent_MTases_sf"/>
</dbReference>
<dbReference type="InterPro" id="IPR041698">
    <property type="entry name" value="Methyltransf_25"/>
</dbReference>
<dbReference type="PANTHER" id="PTHR43861:SF1">
    <property type="entry name" value="TRANS-ACONITATE 2-METHYLTRANSFERASE"/>
    <property type="match status" value="1"/>
</dbReference>
<keyword evidence="5" id="KW-1185">Reference proteome</keyword>
<evidence type="ECO:0000259" key="3">
    <source>
        <dbReference type="Pfam" id="PF13649"/>
    </source>
</evidence>
<dbReference type="AlphaFoldDB" id="A0AAV4VE43"/>
<name>A0AAV4VE43_9ARAC</name>
<feature type="domain" description="Methyltransferase" evidence="3">
    <location>
        <begin position="43"/>
        <end position="139"/>
    </location>
</feature>
<dbReference type="EMBL" id="BPLQ01012878">
    <property type="protein sequence ID" value="GIY68545.1"/>
    <property type="molecule type" value="Genomic_DNA"/>
</dbReference>
<sequence length="276" mass="32298">MSLDLNSELYYQWHEPFESVIHFFRNTLLQIGWGQGHQKEVAMDVGCGPGGTTTQLVLPLFPRLEKVIAVDLLPHMVDIARKHHSHPLVEYHVADIENWSTIEQWEGQISKIVSVHCFHWVKNKRKGFENVYKLLKKDGEAGFFFVLEASFYATILEIQKNHPKWSSVFKDVENYIPESHYNKHTASFYENLFRDIGFEIILCREKIVEDVFASDEDFKGFFSSLCVLKAHVPADQKDQFEEDLYQEHLRQNGRDKQGLPYHRGRMIEVVVKKTKD</sequence>
<dbReference type="Proteomes" id="UP001054837">
    <property type="component" value="Unassembled WGS sequence"/>
</dbReference>
<protein>
    <recommendedName>
        <fullName evidence="3">Methyltransferase domain-containing protein</fullName>
    </recommendedName>
</protein>
<gene>
    <name evidence="4" type="ORF">CDAR_302531</name>
</gene>
<dbReference type="Pfam" id="PF13649">
    <property type="entry name" value="Methyltransf_25"/>
    <property type="match status" value="1"/>
</dbReference>
<organism evidence="4 5">
    <name type="scientific">Caerostris darwini</name>
    <dbReference type="NCBI Taxonomy" id="1538125"/>
    <lineage>
        <taxon>Eukaryota</taxon>
        <taxon>Metazoa</taxon>
        <taxon>Ecdysozoa</taxon>
        <taxon>Arthropoda</taxon>
        <taxon>Chelicerata</taxon>
        <taxon>Arachnida</taxon>
        <taxon>Araneae</taxon>
        <taxon>Araneomorphae</taxon>
        <taxon>Entelegynae</taxon>
        <taxon>Araneoidea</taxon>
        <taxon>Araneidae</taxon>
        <taxon>Caerostris</taxon>
    </lineage>
</organism>
<proteinExistence type="predicted"/>
<evidence type="ECO:0000313" key="4">
    <source>
        <dbReference type="EMBL" id="GIY68545.1"/>
    </source>
</evidence>
<evidence type="ECO:0000313" key="5">
    <source>
        <dbReference type="Proteomes" id="UP001054837"/>
    </source>
</evidence>
<comment type="caution">
    <text evidence="4">The sequence shown here is derived from an EMBL/GenBank/DDBJ whole genome shotgun (WGS) entry which is preliminary data.</text>
</comment>
<dbReference type="SUPFAM" id="SSF53335">
    <property type="entry name" value="S-adenosyl-L-methionine-dependent methyltransferases"/>
    <property type="match status" value="1"/>
</dbReference>
<dbReference type="PANTHER" id="PTHR43861">
    <property type="entry name" value="TRANS-ACONITATE 2-METHYLTRANSFERASE-RELATED"/>
    <property type="match status" value="1"/>
</dbReference>
<dbReference type="Gene3D" id="3.40.50.150">
    <property type="entry name" value="Vaccinia Virus protein VP39"/>
    <property type="match status" value="1"/>
</dbReference>
<reference evidence="4 5" key="1">
    <citation type="submission" date="2021-06" db="EMBL/GenBank/DDBJ databases">
        <title>Caerostris darwini draft genome.</title>
        <authorList>
            <person name="Kono N."/>
            <person name="Arakawa K."/>
        </authorList>
    </citation>
    <scope>NUCLEOTIDE SEQUENCE [LARGE SCALE GENOMIC DNA]</scope>
</reference>
<dbReference type="CDD" id="cd02440">
    <property type="entry name" value="AdoMet_MTases"/>
    <property type="match status" value="1"/>
</dbReference>